<sequence>MQSKIDISEAEYEVMLVLWNKPELTSKLILENLDKAWQLTTLNTLLNRLVKKQVVAYTKSGREYIYHPLVAKEHYVEQESQDFVQKLFGGSLSPLVAHFSKSQKLQQKDIDALKKLIEEWEDDND</sequence>
<reference evidence="6" key="1">
    <citation type="submission" date="2016-11" db="EMBL/GenBank/DDBJ databases">
        <authorList>
            <person name="Varghese N."/>
            <person name="Submissions S."/>
        </authorList>
    </citation>
    <scope>NUCLEOTIDE SEQUENCE [LARGE SCALE GENOMIC DNA]</scope>
    <source>
        <strain evidence="6">CGMCC 1.8995</strain>
    </source>
</reference>
<keyword evidence="6" id="KW-1185">Reference proteome</keyword>
<proteinExistence type="inferred from homology"/>
<dbReference type="AlphaFoldDB" id="A0A1M5KC87"/>
<accession>A0A1M5KC87</accession>
<organism evidence="5 6">
    <name type="scientific">Marisediminitalea aggregata</name>
    <dbReference type="NCBI Taxonomy" id="634436"/>
    <lineage>
        <taxon>Bacteria</taxon>
        <taxon>Pseudomonadati</taxon>
        <taxon>Pseudomonadota</taxon>
        <taxon>Gammaproteobacteria</taxon>
        <taxon>Alteromonadales</taxon>
        <taxon>Alteromonadaceae</taxon>
        <taxon>Marisediminitalea</taxon>
    </lineage>
</organism>
<keyword evidence="4" id="KW-0804">Transcription</keyword>
<protein>
    <submittedName>
        <fullName evidence="5">BlaI family transcriptional regulator, penicillinase repressor</fullName>
    </submittedName>
</protein>
<evidence type="ECO:0000256" key="3">
    <source>
        <dbReference type="ARBA" id="ARBA00023125"/>
    </source>
</evidence>
<dbReference type="GO" id="GO:0045892">
    <property type="term" value="P:negative regulation of DNA-templated transcription"/>
    <property type="evidence" value="ECO:0007669"/>
    <property type="project" value="InterPro"/>
</dbReference>
<dbReference type="SUPFAM" id="SSF46785">
    <property type="entry name" value="Winged helix' DNA-binding domain"/>
    <property type="match status" value="1"/>
</dbReference>
<dbReference type="InterPro" id="IPR036388">
    <property type="entry name" value="WH-like_DNA-bd_sf"/>
</dbReference>
<evidence type="ECO:0000256" key="4">
    <source>
        <dbReference type="ARBA" id="ARBA00023163"/>
    </source>
</evidence>
<dbReference type="RefSeq" id="WP_073322683.1">
    <property type="nucleotide sequence ID" value="NZ_FQWD01000003.1"/>
</dbReference>
<evidence type="ECO:0000256" key="1">
    <source>
        <dbReference type="ARBA" id="ARBA00011046"/>
    </source>
</evidence>
<name>A0A1M5KC87_9ALTE</name>
<dbReference type="Proteomes" id="UP000184520">
    <property type="component" value="Unassembled WGS sequence"/>
</dbReference>
<evidence type="ECO:0000256" key="2">
    <source>
        <dbReference type="ARBA" id="ARBA00023015"/>
    </source>
</evidence>
<evidence type="ECO:0000313" key="6">
    <source>
        <dbReference type="Proteomes" id="UP000184520"/>
    </source>
</evidence>
<dbReference type="STRING" id="634436.SAMN05216361_2431"/>
<dbReference type="OrthoDB" id="279010at2"/>
<dbReference type="Gene3D" id="1.10.10.10">
    <property type="entry name" value="Winged helix-like DNA-binding domain superfamily/Winged helix DNA-binding domain"/>
    <property type="match status" value="1"/>
</dbReference>
<dbReference type="InterPro" id="IPR005650">
    <property type="entry name" value="BlaI_family"/>
</dbReference>
<dbReference type="InterPro" id="IPR036390">
    <property type="entry name" value="WH_DNA-bd_sf"/>
</dbReference>
<dbReference type="Gene3D" id="1.10.4040.10">
    <property type="entry name" value="Penicillinase repressor domain"/>
    <property type="match status" value="1"/>
</dbReference>
<dbReference type="GO" id="GO:0003677">
    <property type="term" value="F:DNA binding"/>
    <property type="evidence" value="ECO:0007669"/>
    <property type="project" value="UniProtKB-KW"/>
</dbReference>
<gene>
    <name evidence="5" type="ORF">SAMN05216361_2431</name>
</gene>
<dbReference type="Pfam" id="PF03965">
    <property type="entry name" value="Penicillinase_R"/>
    <property type="match status" value="1"/>
</dbReference>
<dbReference type="EMBL" id="FQWD01000003">
    <property type="protein sequence ID" value="SHG49783.1"/>
    <property type="molecule type" value="Genomic_DNA"/>
</dbReference>
<keyword evidence="2" id="KW-0805">Transcription regulation</keyword>
<evidence type="ECO:0000313" key="5">
    <source>
        <dbReference type="EMBL" id="SHG49783.1"/>
    </source>
</evidence>
<comment type="similarity">
    <text evidence="1">Belongs to the BlaI transcriptional regulatory family.</text>
</comment>
<keyword evidence="3" id="KW-0238">DNA-binding</keyword>
<dbReference type="PIRSF" id="PIRSF019455">
    <property type="entry name" value="CopR_AtkY"/>
    <property type="match status" value="1"/>
</dbReference>